<accession>A0A4U3KWS3</accession>
<dbReference type="OrthoDB" id="9763354at2"/>
<evidence type="ECO:0000313" key="1">
    <source>
        <dbReference type="EMBL" id="TKK66114.1"/>
    </source>
</evidence>
<dbReference type="AlphaFoldDB" id="A0A4U3KWS3"/>
<dbReference type="EMBL" id="SZQL01000016">
    <property type="protein sequence ID" value="TKK66114.1"/>
    <property type="molecule type" value="Genomic_DNA"/>
</dbReference>
<proteinExistence type="predicted"/>
<reference evidence="1 2" key="1">
    <citation type="submission" date="2019-05" db="EMBL/GenBank/DDBJ databases">
        <title>Panacibacter sp. strain 17mud1-8 Genome sequencing and assembly.</title>
        <authorList>
            <person name="Chhetri G."/>
        </authorList>
    </citation>
    <scope>NUCLEOTIDE SEQUENCE [LARGE SCALE GENOMIC DNA]</scope>
    <source>
        <strain evidence="1 2">17mud1-8</strain>
    </source>
</reference>
<gene>
    <name evidence="1" type="ORF">FC093_17810</name>
</gene>
<keyword evidence="2" id="KW-1185">Reference proteome</keyword>
<protein>
    <submittedName>
        <fullName evidence="1">Uncharacterized protein</fullName>
    </submittedName>
</protein>
<evidence type="ECO:0000313" key="2">
    <source>
        <dbReference type="Proteomes" id="UP000305848"/>
    </source>
</evidence>
<dbReference type="RefSeq" id="WP_137263171.1">
    <property type="nucleotide sequence ID" value="NZ_SZQL01000016.1"/>
</dbReference>
<dbReference type="Proteomes" id="UP000305848">
    <property type="component" value="Unassembled WGS sequence"/>
</dbReference>
<sequence length="99" mass="11770">MKKFIVTFNYNGFAFTAKVFIHKHGNTIVYSTQLIEDYLAYMFENKELIFSKEPDGYKLVLFSGATRDEPHYSEMLDWHIKTEFIDKTKTLYKQTFSMS</sequence>
<name>A0A4U3KWS3_9BACT</name>
<organism evidence="1 2">
    <name type="scientific">Ilyomonas limi</name>
    <dbReference type="NCBI Taxonomy" id="2575867"/>
    <lineage>
        <taxon>Bacteria</taxon>
        <taxon>Pseudomonadati</taxon>
        <taxon>Bacteroidota</taxon>
        <taxon>Chitinophagia</taxon>
        <taxon>Chitinophagales</taxon>
        <taxon>Chitinophagaceae</taxon>
        <taxon>Ilyomonas</taxon>
    </lineage>
</organism>
<comment type="caution">
    <text evidence="1">The sequence shown here is derived from an EMBL/GenBank/DDBJ whole genome shotgun (WGS) entry which is preliminary data.</text>
</comment>